<evidence type="ECO:0000256" key="3">
    <source>
        <dbReference type="ARBA" id="ARBA00010876"/>
    </source>
</evidence>
<gene>
    <name evidence="11" type="primary">rluC</name>
    <name evidence="11" type="ordered locus">Bfl409</name>
</gene>
<feature type="domain" description="RNA-binding S4" evidence="10">
    <location>
        <begin position="20"/>
        <end position="80"/>
    </location>
</feature>
<dbReference type="InterPro" id="IPR020103">
    <property type="entry name" value="PsdUridine_synth_cat_dom_sf"/>
</dbReference>
<dbReference type="EMBL" id="BX248583">
    <property type="protein sequence ID" value="CAD83475.1"/>
    <property type="molecule type" value="Genomic_DNA"/>
</dbReference>
<dbReference type="InterPro" id="IPR002942">
    <property type="entry name" value="S4_RNA-bd"/>
</dbReference>
<feature type="active site" evidence="7">
    <location>
        <position position="145"/>
    </location>
</feature>
<dbReference type="Gene3D" id="3.10.290.10">
    <property type="entry name" value="RNA-binding S4 domain"/>
    <property type="match status" value="1"/>
</dbReference>
<dbReference type="AlphaFoldDB" id="Q7VR15"/>
<comment type="similarity">
    <text evidence="3 9">Belongs to the pseudouridine synthase RluA family.</text>
</comment>
<dbReference type="NCBIfam" id="TIGR00005">
    <property type="entry name" value="rluA_subfam"/>
    <property type="match status" value="1"/>
</dbReference>
<dbReference type="PROSITE" id="PS01129">
    <property type="entry name" value="PSI_RLU"/>
    <property type="match status" value="1"/>
</dbReference>
<dbReference type="GO" id="GO:0003723">
    <property type="term" value="F:RNA binding"/>
    <property type="evidence" value="ECO:0007669"/>
    <property type="project" value="UniProtKB-KW"/>
</dbReference>
<dbReference type="Gene3D" id="3.30.2350.10">
    <property type="entry name" value="Pseudouridine synthase"/>
    <property type="match status" value="1"/>
</dbReference>
<evidence type="ECO:0000256" key="1">
    <source>
        <dbReference type="ARBA" id="ARBA00000381"/>
    </source>
</evidence>
<dbReference type="PANTHER" id="PTHR21600:SF92">
    <property type="entry name" value="RIBOSOMAL LARGE SUBUNIT PSEUDOURIDINE SYNTHASE C"/>
    <property type="match status" value="1"/>
</dbReference>
<dbReference type="HOGENOM" id="CLU_016902_1_1_6"/>
<dbReference type="Pfam" id="PF00849">
    <property type="entry name" value="PseudoU_synth_2"/>
    <property type="match status" value="1"/>
</dbReference>
<evidence type="ECO:0000259" key="10">
    <source>
        <dbReference type="SMART" id="SM00363"/>
    </source>
</evidence>
<dbReference type="PANTHER" id="PTHR21600">
    <property type="entry name" value="MITOCHONDRIAL RNA PSEUDOURIDINE SYNTHASE"/>
    <property type="match status" value="1"/>
</dbReference>
<dbReference type="SUPFAM" id="SSF55120">
    <property type="entry name" value="Pseudouridine synthase"/>
    <property type="match status" value="1"/>
</dbReference>
<dbReference type="GO" id="GO:0016829">
    <property type="term" value="F:lyase activity"/>
    <property type="evidence" value="ECO:0007669"/>
    <property type="project" value="UniProtKB-KW"/>
</dbReference>
<dbReference type="SUPFAM" id="SSF55174">
    <property type="entry name" value="Alpha-L RNA-binding motif"/>
    <property type="match status" value="1"/>
</dbReference>
<dbReference type="STRING" id="203907.Bfl409"/>
<keyword evidence="12" id="KW-1185">Reference proteome</keyword>
<dbReference type="GO" id="GO:0000455">
    <property type="term" value="P:enzyme-directed rRNA pseudouridine synthesis"/>
    <property type="evidence" value="ECO:0007669"/>
    <property type="project" value="TreeGrafter"/>
</dbReference>
<evidence type="ECO:0000256" key="9">
    <source>
        <dbReference type="RuleBase" id="RU362028"/>
    </source>
</evidence>
<dbReference type="CDD" id="cd02869">
    <property type="entry name" value="PseudoU_synth_RluA_like"/>
    <property type="match status" value="1"/>
</dbReference>
<evidence type="ECO:0000256" key="4">
    <source>
        <dbReference type="ARBA" id="ARBA00022552"/>
    </source>
</evidence>
<comment type="function">
    <text evidence="2">Responsible for synthesis of pseudouridine from uracil at positions 955, 2504 and 2580 in 23S ribosomal RNA.</text>
</comment>
<dbReference type="Pfam" id="PF01479">
    <property type="entry name" value="S4"/>
    <property type="match status" value="1"/>
</dbReference>
<dbReference type="InterPro" id="IPR050188">
    <property type="entry name" value="RluA_PseudoU_synthase"/>
</dbReference>
<dbReference type="PROSITE" id="PS50889">
    <property type="entry name" value="S4"/>
    <property type="match status" value="1"/>
</dbReference>
<dbReference type="InterPro" id="IPR006225">
    <property type="entry name" value="PsdUridine_synth_RluC/D"/>
</dbReference>
<protein>
    <recommendedName>
        <fullName evidence="9">Pseudouridine synthase</fullName>
        <ecNumber evidence="9">5.4.99.-</ecNumber>
    </recommendedName>
</protein>
<comment type="catalytic activity">
    <reaction evidence="1">
        <text>uridine(955/2504/2580) in 23S rRNA = pseudouridine(955/2504/2580) in 23S rRNA</text>
        <dbReference type="Rhea" id="RHEA:42528"/>
        <dbReference type="Rhea" id="RHEA-COMP:10099"/>
        <dbReference type="Rhea" id="RHEA-COMP:10100"/>
        <dbReference type="ChEBI" id="CHEBI:65314"/>
        <dbReference type="ChEBI" id="CHEBI:65315"/>
        <dbReference type="EC" id="5.4.99.24"/>
    </reaction>
</comment>
<dbReference type="CDD" id="cd00165">
    <property type="entry name" value="S4"/>
    <property type="match status" value="1"/>
</dbReference>
<name>Q7VR15_BLOFL</name>
<comment type="catalytic activity">
    <reaction evidence="9">
        <text>a uridine in RNA = a pseudouridine in RNA</text>
        <dbReference type="Rhea" id="RHEA:48348"/>
        <dbReference type="Rhea" id="RHEA-COMP:12068"/>
        <dbReference type="Rhea" id="RHEA-COMP:12069"/>
        <dbReference type="ChEBI" id="CHEBI:65314"/>
        <dbReference type="ChEBI" id="CHEBI:65315"/>
    </reaction>
</comment>
<evidence type="ECO:0000256" key="2">
    <source>
        <dbReference type="ARBA" id="ARBA00002876"/>
    </source>
</evidence>
<evidence type="ECO:0000313" key="11">
    <source>
        <dbReference type="EMBL" id="CAD83475.1"/>
    </source>
</evidence>
<evidence type="ECO:0000256" key="8">
    <source>
        <dbReference type="PROSITE-ProRule" id="PRU00182"/>
    </source>
</evidence>
<dbReference type="EC" id="5.4.99.-" evidence="9"/>
<dbReference type="OrthoDB" id="9807829at2"/>
<dbReference type="Proteomes" id="UP000002192">
    <property type="component" value="Chromosome"/>
</dbReference>
<sequence>MTENNISLHWLKVSDHCAGQRVDNFLSFYLKTVPKSMIYRMIRIGKVRVNKKRIKFQYRLKIGDLLKIPAIKYVKIRQSCMCNISEMMFLQNTVIYEDEHLLVLNKPSGISVHGGGDNKLQLNIIDALRMLRPKIRFLWLVHRLDRDTSGLLLIAKSRIVLIKLHEQLRLQKIQKTYLAIVYGSWDTHITSISAPLFKKKDYIKNINVVFIDSKFGKLAQTCFQVKERFKNIATLLNIIPITGRTHQIRVHTQYAQCPIIGDHVYGKQKVNVQFKKLGWNRLFLHASTLCFIHPCTEEKMNISAPVDQSFYDCLSFLRKLVN</sequence>
<accession>Q7VR15</accession>
<evidence type="ECO:0000256" key="7">
    <source>
        <dbReference type="PIRSR" id="PIRSR606225-1"/>
    </source>
</evidence>
<proteinExistence type="inferred from homology"/>
<evidence type="ECO:0000313" key="12">
    <source>
        <dbReference type="Proteomes" id="UP000002192"/>
    </source>
</evidence>
<keyword evidence="6 9" id="KW-0413">Isomerase</keyword>
<dbReference type="eggNOG" id="COG0564">
    <property type="taxonomic scope" value="Bacteria"/>
</dbReference>
<evidence type="ECO:0000256" key="5">
    <source>
        <dbReference type="ARBA" id="ARBA00022884"/>
    </source>
</evidence>
<dbReference type="KEGG" id="bfl:Bfl409"/>
<keyword evidence="11" id="KW-0456">Lyase</keyword>
<dbReference type="InterPro" id="IPR006145">
    <property type="entry name" value="PsdUridine_synth_RsuA/RluA"/>
</dbReference>
<evidence type="ECO:0000256" key="6">
    <source>
        <dbReference type="ARBA" id="ARBA00023235"/>
    </source>
</evidence>
<keyword evidence="5 8" id="KW-0694">RNA-binding</keyword>
<dbReference type="GO" id="GO:0160141">
    <property type="term" value="F:23S rRNA pseudouridine(955/2504/2580) synthase activity"/>
    <property type="evidence" value="ECO:0007669"/>
    <property type="project" value="UniProtKB-EC"/>
</dbReference>
<keyword evidence="4" id="KW-0698">rRNA processing</keyword>
<organism evidence="11 12">
    <name type="scientific">Blochmanniella floridana</name>
    <dbReference type="NCBI Taxonomy" id="203907"/>
    <lineage>
        <taxon>Bacteria</taxon>
        <taxon>Pseudomonadati</taxon>
        <taxon>Pseudomonadota</taxon>
        <taxon>Gammaproteobacteria</taxon>
        <taxon>Enterobacterales</taxon>
        <taxon>Enterobacteriaceae</taxon>
        <taxon>ant endosymbionts</taxon>
        <taxon>Candidatus Blochmanniella</taxon>
    </lineage>
</organism>
<dbReference type="InterPro" id="IPR036986">
    <property type="entry name" value="S4_RNA-bd_sf"/>
</dbReference>
<reference evidence="11 12" key="1">
    <citation type="journal article" date="2003" name="Proc. Natl. Acad. Sci. U.S.A.">
        <title>The genome sequence of Blochmannia floridanus: comparative analysis of reduced genomes.</title>
        <authorList>
            <person name="Gil R."/>
            <person name="Silva F.J."/>
            <person name="Zientz E."/>
            <person name="Delmotte F."/>
            <person name="Gonzalez-Candelas F."/>
            <person name="Latorre A."/>
            <person name="Rausell C."/>
            <person name="Kramerbeek J."/>
            <person name="Gadau J."/>
            <person name="Hoelldobler B."/>
            <person name="van Ham R.C.H.J."/>
            <person name="Gross R."/>
            <person name="Moya A."/>
        </authorList>
    </citation>
    <scope>NUCLEOTIDE SEQUENCE [LARGE SCALE GENOMIC DNA]</scope>
</reference>
<dbReference type="InterPro" id="IPR006224">
    <property type="entry name" value="PsdUridine_synth_RluA-like_CS"/>
</dbReference>
<dbReference type="SMART" id="SM00363">
    <property type="entry name" value="S4"/>
    <property type="match status" value="1"/>
</dbReference>